<feature type="domain" description="U1-type" evidence="2">
    <location>
        <begin position="399"/>
        <end position="433"/>
    </location>
</feature>
<proteinExistence type="predicted"/>
<name>A0A1J6L1X0_NICAT</name>
<dbReference type="PANTHER" id="PTHR47487:SF8">
    <property type="entry name" value="OS08G0270900 PROTEIN"/>
    <property type="match status" value="1"/>
</dbReference>
<feature type="domain" description="U1-type" evidence="2">
    <location>
        <begin position="278"/>
        <end position="312"/>
    </location>
</feature>
<evidence type="ECO:0000259" key="2">
    <source>
        <dbReference type="SMART" id="SM00451"/>
    </source>
</evidence>
<reference evidence="3" key="1">
    <citation type="submission" date="2016-11" db="EMBL/GenBank/DDBJ databases">
        <title>The genome of Nicotiana attenuata.</title>
        <authorList>
            <person name="Xu S."/>
            <person name="Brockmoeller T."/>
            <person name="Gaquerel E."/>
            <person name="Navarro A."/>
            <person name="Kuhl H."/>
            <person name="Gase K."/>
            <person name="Ling Z."/>
            <person name="Zhou W."/>
            <person name="Kreitzer C."/>
            <person name="Stanke M."/>
            <person name="Tang H."/>
            <person name="Lyons E."/>
            <person name="Pandey P."/>
            <person name="Pandey S.P."/>
            <person name="Timmermann B."/>
            <person name="Baldwin I.T."/>
        </authorList>
    </citation>
    <scope>NUCLEOTIDE SEQUENCE [LARGE SCALE GENOMIC DNA]</scope>
    <source>
        <strain evidence="3">UT</strain>
    </source>
</reference>
<dbReference type="InterPro" id="IPR003604">
    <property type="entry name" value="Matrin/U1-like-C_Znf_C2H2"/>
</dbReference>
<evidence type="ECO:0000313" key="4">
    <source>
        <dbReference type="Proteomes" id="UP000187609"/>
    </source>
</evidence>
<dbReference type="PANTHER" id="PTHR47487">
    <property type="entry name" value="OS06G0651300 PROTEIN-RELATED"/>
    <property type="match status" value="1"/>
</dbReference>
<dbReference type="Gene3D" id="3.30.160.60">
    <property type="entry name" value="Classic Zinc Finger"/>
    <property type="match status" value="2"/>
</dbReference>
<organism evidence="3 4">
    <name type="scientific">Nicotiana attenuata</name>
    <name type="common">Coyote tobacco</name>
    <dbReference type="NCBI Taxonomy" id="49451"/>
    <lineage>
        <taxon>Eukaryota</taxon>
        <taxon>Viridiplantae</taxon>
        <taxon>Streptophyta</taxon>
        <taxon>Embryophyta</taxon>
        <taxon>Tracheophyta</taxon>
        <taxon>Spermatophyta</taxon>
        <taxon>Magnoliopsida</taxon>
        <taxon>eudicotyledons</taxon>
        <taxon>Gunneridae</taxon>
        <taxon>Pentapetalae</taxon>
        <taxon>asterids</taxon>
        <taxon>lamiids</taxon>
        <taxon>Solanales</taxon>
        <taxon>Solanaceae</taxon>
        <taxon>Nicotianoideae</taxon>
        <taxon>Nicotianeae</taxon>
        <taxon>Nicotiana</taxon>
    </lineage>
</organism>
<dbReference type="Gramene" id="OIT27743">
    <property type="protein sequence ID" value="OIT27743"/>
    <property type="gene ID" value="A4A49_20756"/>
</dbReference>
<feature type="compositionally biased region" description="Low complexity" evidence="1">
    <location>
        <begin position="15"/>
        <end position="30"/>
    </location>
</feature>
<dbReference type="OrthoDB" id="10009287at2759"/>
<evidence type="ECO:0000256" key="1">
    <source>
        <dbReference type="SAM" id="MobiDB-lite"/>
    </source>
</evidence>
<dbReference type="GO" id="GO:0008270">
    <property type="term" value="F:zinc ion binding"/>
    <property type="evidence" value="ECO:0007669"/>
    <property type="project" value="InterPro"/>
</dbReference>
<dbReference type="EMBL" id="MJEQ01002295">
    <property type="protein sequence ID" value="OIT27743.1"/>
    <property type="molecule type" value="Genomic_DNA"/>
</dbReference>
<dbReference type="InterPro" id="IPR036236">
    <property type="entry name" value="Znf_C2H2_sf"/>
</dbReference>
<dbReference type="AlphaFoldDB" id="A0A1J6L1X0"/>
<dbReference type="SMART" id="SM00451">
    <property type="entry name" value="ZnF_U1"/>
    <property type="match status" value="2"/>
</dbReference>
<protein>
    <recommendedName>
        <fullName evidence="2">U1-type domain-containing protein</fullName>
    </recommendedName>
</protein>
<evidence type="ECO:0000313" key="3">
    <source>
        <dbReference type="EMBL" id="OIT27743.1"/>
    </source>
</evidence>
<dbReference type="OMA" id="IAMWITQ"/>
<accession>A0A1J6L1X0</accession>
<dbReference type="InterPro" id="IPR013087">
    <property type="entry name" value="Znf_C2H2_type"/>
</dbReference>
<dbReference type="STRING" id="49451.A0A1J6L1X0"/>
<feature type="region of interest" description="Disordered" evidence="1">
    <location>
        <begin position="357"/>
        <end position="392"/>
    </location>
</feature>
<comment type="caution">
    <text evidence="3">The sequence shown here is derived from an EMBL/GenBank/DDBJ whole genome shotgun (WGS) entry which is preliminary data.</text>
</comment>
<dbReference type="Pfam" id="PF12874">
    <property type="entry name" value="zf-met"/>
    <property type="match status" value="2"/>
</dbReference>
<keyword evidence="4" id="KW-1185">Reference proteome</keyword>
<gene>
    <name evidence="3" type="ORF">A4A49_20756</name>
</gene>
<dbReference type="Proteomes" id="UP000187609">
    <property type="component" value="Unassembled WGS sequence"/>
</dbReference>
<dbReference type="GO" id="GO:0003676">
    <property type="term" value="F:nucleic acid binding"/>
    <property type="evidence" value="ECO:0007669"/>
    <property type="project" value="InterPro"/>
</dbReference>
<sequence>MDYNLKYKSVDEPFSSQQHQPPPYRQQHQSSTLTYFTQQAIRVSAGYMAPHSGNALDHFQHQPTNLHEAMRREIENPAIMREAIMREIEKERIREEIIAEEMARRRMLEYEVRRELLMERQLAKLSGERFPPFPSPVMSFSPTLPFLKQQSDARCIEERIARSLEGRMGKEISVSGLGARNEIRRLDIVPFEERISEIPFQQRSVEPKVSALKPVSHSAERMISELQPSLEPSKEKDRIILLGKPNTSLSGAKRKAITPLAEVASKPPSFSVPKTNGKEDWSCALCQVSATSERGLNDHLQGKRHKSKEAALISQRNGKNYSIGLFPKKPKVDDNLNVKPKVEFLPGYKSVEGTSLEISEKEGTKDNVTPSSQHHADGLEKGANAAQEKQKTKATKKKKFKFWCATCKVGALSEKSMEAHRVGKKHMARLQELNDRSVATSTGKVESTQTVNVTPNDVEKTEVADDVGATVNRINPKEQEEAVTTGDN</sequence>
<dbReference type="SUPFAM" id="SSF57667">
    <property type="entry name" value="beta-beta-alpha zinc fingers"/>
    <property type="match status" value="2"/>
</dbReference>
<feature type="region of interest" description="Disordered" evidence="1">
    <location>
        <begin position="1"/>
        <end position="30"/>
    </location>
</feature>
<dbReference type="KEGG" id="nau:109213546"/>